<sequence length="274" mass="32136">MHAPEQYEENKSVARRDIEEAMTDLIPRMEFRQKEVILDYGCGAGTTGYKFFKPLAEEYDSVIHAVDISSEMIQHAKENFSHARVTYTQGNILDDDFPLKDVQFDRIFSAYVFHYIKDYKEALRRFYKLLKPGGQFGFSVLARSAVFKMYSIIGEDPRFKKYMQGYQQFIPQWFEEKQSAEHANKCFVTAAEEAGFVVKYSKISYQTYFHPRFDTLLGLFMALNPFINNFPEELIEELRATYKSYICKGYGLIEESESIETRHEMLTFLVEKPL</sequence>
<keyword evidence="5" id="KW-1185">Reference proteome</keyword>
<proteinExistence type="predicted"/>
<protein>
    <recommendedName>
        <fullName evidence="3">Methyltransferase domain-containing protein</fullName>
    </recommendedName>
</protein>
<comment type="caution">
    <text evidence="4">The sequence shown here is derived from an EMBL/GenBank/DDBJ whole genome shotgun (WGS) entry which is preliminary data.</text>
</comment>
<organism evidence="4 5">
    <name type="scientific">Allacma fusca</name>
    <dbReference type="NCBI Taxonomy" id="39272"/>
    <lineage>
        <taxon>Eukaryota</taxon>
        <taxon>Metazoa</taxon>
        <taxon>Ecdysozoa</taxon>
        <taxon>Arthropoda</taxon>
        <taxon>Hexapoda</taxon>
        <taxon>Collembola</taxon>
        <taxon>Symphypleona</taxon>
        <taxon>Sminthuridae</taxon>
        <taxon>Allacma</taxon>
    </lineage>
</organism>
<name>A0A8J2J2J3_9HEXA</name>
<dbReference type="AlphaFoldDB" id="A0A8J2J2J3"/>
<dbReference type="EMBL" id="CAJVCH010004120">
    <property type="protein sequence ID" value="CAG7651754.1"/>
    <property type="molecule type" value="Genomic_DNA"/>
</dbReference>
<dbReference type="OrthoDB" id="66144at2759"/>
<reference evidence="4" key="1">
    <citation type="submission" date="2021-06" db="EMBL/GenBank/DDBJ databases">
        <authorList>
            <person name="Hodson N. C."/>
            <person name="Mongue J. A."/>
            <person name="Jaron S. K."/>
        </authorList>
    </citation>
    <scope>NUCLEOTIDE SEQUENCE</scope>
</reference>
<dbReference type="GO" id="GO:0032259">
    <property type="term" value="P:methylation"/>
    <property type="evidence" value="ECO:0007669"/>
    <property type="project" value="UniProtKB-KW"/>
</dbReference>
<dbReference type="InterPro" id="IPR041698">
    <property type="entry name" value="Methyltransf_25"/>
</dbReference>
<keyword evidence="2" id="KW-0808">Transferase</keyword>
<dbReference type="Pfam" id="PF13649">
    <property type="entry name" value="Methyltransf_25"/>
    <property type="match status" value="1"/>
</dbReference>
<evidence type="ECO:0000313" key="5">
    <source>
        <dbReference type="Proteomes" id="UP000708208"/>
    </source>
</evidence>
<evidence type="ECO:0000313" key="4">
    <source>
        <dbReference type="EMBL" id="CAG7651754.1"/>
    </source>
</evidence>
<evidence type="ECO:0000259" key="3">
    <source>
        <dbReference type="Pfam" id="PF13649"/>
    </source>
</evidence>
<keyword evidence="1" id="KW-0489">Methyltransferase</keyword>
<dbReference type="GO" id="GO:0008168">
    <property type="term" value="F:methyltransferase activity"/>
    <property type="evidence" value="ECO:0007669"/>
    <property type="project" value="UniProtKB-KW"/>
</dbReference>
<gene>
    <name evidence="4" type="ORF">AFUS01_LOCUS774</name>
</gene>
<dbReference type="Proteomes" id="UP000708208">
    <property type="component" value="Unassembled WGS sequence"/>
</dbReference>
<dbReference type="PANTHER" id="PTHR43861:SF1">
    <property type="entry name" value="TRANS-ACONITATE 2-METHYLTRANSFERASE"/>
    <property type="match status" value="1"/>
</dbReference>
<evidence type="ECO:0000256" key="1">
    <source>
        <dbReference type="ARBA" id="ARBA00022603"/>
    </source>
</evidence>
<dbReference type="PANTHER" id="PTHR43861">
    <property type="entry name" value="TRANS-ACONITATE 2-METHYLTRANSFERASE-RELATED"/>
    <property type="match status" value="1"/>
</dbReference>
<feature type="domain" description="Methyltransferase" evidence="3">
    <location>
        <begin position="37"/>
        <end position="134"/>
    </location>
</feature>
<evidence type="ECO:0000256" key="2">
    <source>
        <dbReference type="ARBA" id="ARBA00022679"/>
    </source>
</evidence>
<accession>A0A8J2J2J3</accession>
<dbReference type="CDD" id="cd02440">
    <property type="entry name" value="AdoMet_MTases"/>
    <property type="match status" value="1"/>
</dbReference>